<feature type="domain" description="E3 ubiquitin-protein ligase UBR1-like winged-helix" evidence="2">
    <location>
        <begin position="239"/>
        <end position="319"/>
    </location>
</feature>
<feature type="compositionally biased region" description="Low complexity" evidence="1">
    <location>
        <begin position="216"/>
        <end position="229"/>
    </location>
</feature>
<comment type="caution">
    <text evidence="3">The sequence shown here is derived from an EMBL/GenBank/DDBJ whole genome shotgun (WGS) entry which is preliminary data.</text>
</comment>
<evidence type="ECO:0000313" key="4">
    <source>
        <dbReference type="Proteomes" id="UP001302126"/>
    </source>
</evidence>
<feature type="region of interest" description="Disordered" evidence="1">
    <location>
        <begin position="101"/>
        <end position="158"/>
    </location>
</feature>
<feature type="compositionally biased region" description="Basic and acidic residues" evidence="1">
    <location>
        <begin position="617"/>
        <end position="708"/>
    </location>
</feature>
<feature type="region of interest" description="Disordered" evidence="1">
    <location>
        <begin position="195"/>
        <end position="233"/>
    </location>
</feature>
<gene>
    <name evidence="3" type="ORF">QBC35DRAFT_543398</name>
</gene>
<proteinExistence type="predicted"/>
<reference evidence="3" key="2">
    <citation type="submission" date="2023-05" db="EMBL/GenBank/DDBJ databases">
        <authorList>
            <consortium name="Lawrence Berkeley National Laboratory"/>
            <person name="Steindorff A."/>
            <person name="Hensen N."/>
            <person name="Bonometti L."/>
            <person name="Westerberg I."/>
            <person name="Brannstrom I.O."/>
            <person name="Guillou S."/>
            <person name="Cros-Aarteil S."/>
            <person name="Calhoun S."/>
            <person name="Haridas S."/>
            <person name="Kuo A."/>
            <person name="Mondo S."/>
            <person name="Pangilinan J."/>
            <person name="Riley R."/>
            <person name="Labutti K."/>
            <person name="Andreopoulos B."/>
            <person name="Lipzen A."/>
            <person name="Chen C."/>
            <person name="Yanf M."/>
            <person name="Daum C."/>
            <person name="Ng V."/>
            <person name="Clum A."/>
            <person name="Ohm R."/>
            <person name="Martin F."/>
            <person name="Silar P."/>
            <person name="Natvig D."/>
            <person name="Lalanne C."/>
            <person name="Gautier V."/>
            <person name="Ament-Velasquez S.L."/>
            <person name="Kruys A."/>
            <person name="Hutchinson M.I."/>
            <person name="Powell A.J."/>
            <person name="Barry K."/>
            <person name="Miller A.N."/>
            <person name="Grigoriev I.V."/>
            <person name="Debuchy R."/>
            <person name="Gladieux P."/>
            <person name="Thoren M.H."/>
            <person name="Johannesson H."/>
        </authorList>
    </citation>
    <scope>NUCLEOTIDE SEQUENCE</scope>
    <source>
        <strain evidence="3">PSN309</strain>
    </source>
</reference>
<feature type="compositionally biased region" description="Polar residues" evidence="1">
    <location>
        <begin position="709"/>
        <end position="719"/>
    </location>
</feature>
<organism evidence="3 4">
    <name type="scientific">Podospora australis</name>
    <dbReference type="NCBI Taxonomy" id="1536484"/>
    <lineage>
        <taxon>Eukaryota</taxon>
        <taxon>Fungi</taxon>
        <taxon>Dikarya</taxon>
        <taxon>Ascomycota</taxon>
        <taxon>Pezizomycotina</taxon>
        <taxon>Sordariomycetes</taxon>
        <taxon>Sordariomycetidae</taxon>
        <taxon>Sordariales</taxon>
        <taxon>Podosporaceae</taxon>
        <taxon>Podospora</taxon>
    </lineage>
</organism>
<accession>A0AAN7ALS8</accession>
<evidence type="ECO:0000256" key="1">
    <source>
        <dbReference type="SAM" id="MobiDB-lite"/>
    </source>
</evidence>
<feature type="compositionally biased region" description="Polar residues" evidence="1">
    <location>
        <begin position="573"/>
        <end position="584"/>
    </location>
</feature>
<keyword evidence="4" id="KW-1185">Reference proteome</keyword>
<feature type="compositionally biased region" description="Low complexity" evidence="1">
    <location>
        <begin position="555"/>
        <end position="572"/>
    </location>
</feature>
<evidence type="ECO:0000313" key="3">
    <source>
        <dbReference type="EMBL" id="KAK4193446.1"/>
    </source>
</evidence>
<dbReference type="EMBL" id="MU864351">
    <property type="protein sequence ID" value="KAK4193446.1"/>
    <property type="molecule type" value="Genomic_DNA"/>
</dbReference>
<dbReference type="InterPro" id="IPR036390">
    <property type="entry name" value="WH_DNA-bd_sf"/>
</dbReference>
<feature type="compositionally biased region" description="Polar residues" evidence="1">
    <location>
        <begin position="387"/>
        <end position="396"/>
    </location>
</feature>
<name>A0AAN7ALS8_9PEZI</name>
<feature type="compositionally biased region" description="Low complexity" evidence="1">
    <location>
        <begin position="373"/>
        <end position="385"/>
    </location>
</feature>
<dbReference type="InterPro" id="IPR042065">
    <property type="entry name" value="E3_ELL-like"/>
</dbReference>
<feature type="compositionally biased region" description="Basic residues" evidence="1">
    <location>
        <begin position="110"/>
        <end position="122"/>
    </location>
</feature>
<protein>
    <recommendedName>
        <fullName evidence="2">E3 ubiquitin-protein ligase UBR1-like winged-helix domain-containing protein</fullName>
    </recommendedName>
</protein>
<feature type="compositionally biased region" description="Basic and acidic residues" evidence="1">
    <location>
        <begin position="501"/>
        <end position="517"/>
    </location>
</feature>
<dbReference type="Pfam" id="PF22960">
    <property type="entry name" value="WHD_UBR1"/>
    <property type="match status" value="1"/>
</dbReference>
<evidence type="ECO:0000259" key="2">
    <source>
        <dbReference type="Pfam" id="PF22960"/>
    </source>
</evidence>
<dbReference type="Proteomes" id="UP001302126">
    <property type="component" value="Unassembled WGS sequence"/>
</dbReference>
<feature type="region of interest" description="Disordered" evidence="1">
    <location>
        <begin position="352"/>
        <end position="745"/>
    </location>
</feature>
<dbReference type="InterPro" id="IPR055194">
    <property type="entry name" value="UBR1-like_WH"/>
</dbReference>
<feature type="compositionally biased region" description="Low complexity" evidence="1">
    <location>
        <begin position="468"/>
        <end position="480"/>
    </location>
</feature>
<dbReference type="Gene3D" id="1.10.10.2670">
    <property type="entry name" value="E3 ubiquitin-protein ligase"/>
    <property type="match status" value="1"/>
</dbReference>
<reference evidence="3" key="1">
    <citation type="journal article" date="2023" name="Mol. Phylogenet. Evol.">
        <title>Genome-scale phylogeny and comparative genomics of the fungal order Sordariales.</title>
        <authorList>
            <person name="Hensen N."/>
            <person name="Bonometti L."/>
            <person name="Westerberg I."/>
            <person name="Brannstrom I.O."/>
            <person name="Guillou S."/>
            <person name="Cros-Aarteil S."/>
            <person name="Calhoun S."/>
            <person name="Haridas S."/>
            <person name="Kuo A."/>
            <person name="Mondo S."/>
            <person name="Pangilinan J."/>
            <person name="Riley R."/>
            <person name="LaButti K."/>
            <person name="Andreopoulos B."/>
            <person name="Lipzen A."/>
            <person name="Chen C."/>
            <person name="Yan M."/>
            <person name="Daum C."/>
            <person name="Ng V."/>
            <person name="Clum A."/>
            <person name="Steindorff A."/>
            <person name="Ohm R.A."/>
            <person name="Martin F."/>
            <person name="Silar P."/>
            <person name="Natvig D.O."/>
            <person name="Lalanne C."/>
            <person name="Gautier V."/>
            <person name="Ament-Velasquez S.L."/>
            <person name="Kruys A."/>
            <person name="Hutchinson M.I."/>
            <person name="Powell A.J."/>
            <person name="Barry K."/>
            <person name="Miller A.N."/>
            <person name="Grigoriev I.V."/>
            <person name="Debuchy R."/>
            <person name="Gladieux P."/>
            <person name="Hiltunen Thoren M."/>
            <person name="Johannesson H."/>
        </authorList>
    </citation>
    <scope>NUCLEOTIDE SEQUENCE</scope>
    <source>
        <strain evidence="3">PSN309</strain>
    </source>
</reference>
<dbReference type="SUPFAM" id="SSF46785">
    <property type="entry name" value="Winged helix' DNA-binding domain"/>
    <property type="match status" value="1"/>
</dbReference>
<sequence>MGLEIPQDGFALESSASTMAGLPSQAFGISLSDSDIEKMIACVQNGDNIELSLGDFPAFLFGDQKILVPDISDCAGYDLFQSDSSEPSEILNKLPNPTMGLFTPLEAPKPKARATKKAKAPPKSKESAKTSATRAPVQTRKAASSESPKLSAVPDQDAGDDEAAAIANLKNSLARVEADKNTAVVVPGLLGSKGKVRPSNRLLDNASPRSLPPSPALSGIGSPSLGSGAEQSRSQTFPIIHELALSELTFRELLEKWNEGSEDEFRIALNKVADFDEELQKWTLKKKQWKELDVFEYEYATEEDRQTAIEHAIKQYDRQRIGPSDPIWQKLLPVGERGKGVCLSKLQAAFARGPTVPKPKGDSTSGSDKDESGSSSGLKAKGGEAMSRSSSQTSATGKKKLSASEAQAKRLLSNAKKPAAATQKASPKVSPTKPLTKVPPAKGGRVLSKEFVSDSSSDDEVPLSTSLAKSKVAAAAAPSRATRETAVSRAKARPLPSTKPSAKDADRERESGRESVRAEVVARPAKPGAKRQRATEDDDSSSSGTPLSKRVKAGTKAPTTAANSSKASSAKPRTTSDASQNGRGSVSAALASKPKNNSPMKSSPLAASPPTNASEIEQDRASRTAAATERERQREREREKEERERERQREDREREKERVREERERERERQRDLREEREREKERQQRDRDRERERAQRHQREREREHSQDTISSTSSGAESTVGKKRPAPDSYSEQASKKQRVPSKATISKALKFRQFYERYIHLHNEMVELEDPDPTKVNDLFEMRDRLQKMKDEIYAETVE</sequence>
<feature type="compositionally biased region" description="Low complexity" evidence="1">
    <location>
        <begin position="592"/>
        <end position="604"/>
    </location>
</feature>
<dbReference type="AlphaFoldDB" id="A0AAN7ALS8"/>